<evidence type="ECO:0000259" key="3">
    <source>
        <dbReference type="Pfam" id="PF06414"/>
    </source>
</evidence>
<dbReference type="InterPro" id="IPR010488">
    <property type="entry name" value="Zeta_toxin_domain"/>
</dbReference>
<keyword evidence="2" id="KW-0067">ATP-binding</keyword>
<comment type="caution">
    <text evidence="4">The sequence shown here is derived from an EMBL/GenBank/DDBJ whole genome shotgun (WGS) entry which is preliminary data.</text>
</comment>
<organism evidence="4 5">
    <name type="scientific">Undibacterium umbellatum</name>
    <dbReference type="NCBI Taxonomy" id="2762300"/>
    <lineage>
        <taxon>Bacteria</taxon>
        <taxon>Pseudomonadati</taxon>
        <taxon>Pseudomonadota</taxon>
        <taxon>Betaproteobacteria</taxon>
        <taxon>Burkholderiales</taxon>
        <taxon>Oxalobacteraceae</taxon>
        <taxon>Undibacterium</taxon>
    </lineage>
</organism>
<gene>
    <name evidence="4" type="ORF">H8L47_21655</name>
</gene>
<evidence type="ECO:0000256" key="2">
    <source>
        <dbReference type="ARBA" id="ARBA00022840"/>
    </source>
</evidence>
<dbReference type="RefSeq" id="WP_186955678.1">
    <property type="nucleotide sequence ID" value="NZ_JACOFX010000014.1"/>
</dbReference>
<dbReference type="Gene3D" id="3.40.50.300">
    <property type="entry name" value="P-loop containing nucleotide triphosphate hydrolases"/>
    <property type="match status" value="1"/>
</dbReference>
<name>A0ABR6ZEK7_9BURK</name>
<evidence type="ECO:0000256" key="1">
    <source>
        <dbReference type="ARBA" id="ARBA00022741"/>
    </source>
</evidence>
<proteinExistence type="predicted"/>
<dbReference type="Pfam" id="PF06414">
    <property type="entry name" value="Zeta_toxin"/>
    <property type="match status" value="1"/>
</dbReference>
<keyword evidence="1" id="KW-0547">Nucleotide-binding</keyword>
<feature type="domain" description="Zeta toxin" evidence="3">
    <location>
        <begin position="3"/>
        <end position="144"/>
    </location>
</feature>
<dbReference type="PANTHER" id="PTHR39206">
    <property type="entry name" value="SLL8004 PROTEIN"/>
    <property type="match status" value="1"/>
</dbReference>
<dbReference type="InterPro" id="IPR027417">
    <property type="entry name" value="P-loop_NTPase"/>
</dbReference>
<evidence type="ECO:0000313" key="5">
    <source>
        <dbReference type="Proteomes" id="UP000646911"/>
    </source>
</evidence>
<reference evidence="4 5" key="1">
    <citation type="submission" date="2020-08" db="EMBL/GenBank/DDBJ databases">
        <title>Novel species isolated from subtropical streams in China.</title>
        <authorList>
            <person name="Lu H."/>
        </authorList>
    </citation>
    <scope>NUCLEOTIDE SEQUENCE [LARGE SCALE GENOMIC DNA]</scope>
    <source>
        <strain evidence="4 5">NL8W</strain>
    </source>
</reference>
<keyword evidence="5" id="KW-1185">Reference proteome</keyword>
<accession>A0ABR6ZEK7</accession>
<protein>
    <submittedName>
        <fullName evidence="4">Zeta toxin family protein</fullName>
    </submittedName>
</protein>
<sequence>MGNRPIALFYGGTNGSGKSTLREIDTDTEIKKHIDPDAIARVINPNDPRSVDVAAGREAIRQFKEAIDNRTSFSMETTLTGNGILRRIEEAKTAGFETQLFYVGLKDADLNVLRVANRVAKGGHNIDEDVIRRRYTESQENLIKAISICDLTLVRDNSELYPVTYLEIQNNQVIRLTEKKAPDWIQCIESKALADMQARQENAPLAIKLENTTQTSSKKTEKTITDVNLLSGNDSPSNRLISTANEAVKVDKLKP</sequence>
<dbReference type="EMBL" id="JACOFX010000014">
    <property type="protein sequence ID" value="MBC3910174.1"/>
    <property type="molecule type" value="Genomic_DNA"/>
</dbReference>
<evidence type="ECO:0000313" key="4">
    <source>
        <dbReference type="EMBL" id="MBC3910174.1"/>
    </source>
</evidence>
<dbReference type="PANTHER" id="PTHR39206:SF1">
    <property type="entry name" value="SLL8004 PROTEIN"/>
    <property type="match status" value="1"/>
</dbReference>
<dbReference type="Proteomes" id="UP000646911">
    <property type="component" value="Unassembled WGS sequence"/>
</dbReference>